<comment type="caution">
    <text evidence="1">The sequence shown here is derived from an EMBL/GenBank/DDBJ whole genome shotgun (WGS) entry which is preliminary data.</text>
</comment>
<organism evidence="1 2">
    <name type="scientific">Dipteronia sinensis</name>
    <dbReference type="NCBI Taxonomy" id="43782"/>
    <lineage>
        <taxon>Eukaryota</taxon>
        <taxon>Viridiplantae</taxon>
        <taxon>Streptophyta</taxon>
        <taxon>Embryophyta</taxon>
        <taxon>Tracheophyta</taxon>
        <taxon>Spermatophyta</taxon>
        <taxon>Magnoliopsida</taxon>
        <taxon>eudicotyledons</taxon>
        <taxon>Gunneridae</taxon>
        <taxon>Pentapetalae</taxon>
        <taxon>rosids</taxon>
        <taxon>malvids</taxon>
        <taxon>Sapindales</taxon>
        <taxon>Sapindaceae</taxon>
        <taxon>Hippocastanoideae</taxon>
        <taxon>Acereae</taxon>
        <taxon>Dipteronia</taxon>
    </lineage>
</organism>
<protein>
    <submittedName>
        <fullName evidence="1">Uncharacterized protein</fullName>
    </submittedName>
</protein>
<evidence type="ECO:0000313" key="2">
    <source>
        <dbReference type="Proteomes" id="UP001281410"/>
    </source>
</evidence>
<name>A0AAE0E5D2_9ROSI</name>
<dbReference type="Proteomes" id="UP001281410">
    <property type="component" value="Unassembled WGS sequence"/>
</dbReference>
<accession>A0AAE0E5D2</accession>
<keyword evidence="2" id="KW-1185">Reference proteome</keyword>
<gene>
    <name evidence="1" type="ORF">Dsin_020865</name>
</gene>
<dbReference type="AlphaFoldDB" id="A0AAE0E5D2"/>
<sequence>MDPQSILILPSLGVELLASAMLLKLQNMDLLSYAFLSSRRFIGFSNDSCRLLGPHQFQTQCGKANRNKKLFALQQGHGLPMCSRHFIFKGYYCAEN</sequence>
<dbReference type="EMBL" id="JANJYJ010000006">
    <property type="protein sequence ID" value="KAK3206819.1"/>
    <property type="molecule type" value="Genomic_DNA"/>
</dbReference>
<proteinExistence type="predicted"/>
<reference evidence="1" key="1">
    <citation type="journal article" date="2023" name="Plant J.">
        <title>Genome sequences and population genomics provide insights into the demographic history, inbreeding, and mutation load of two 'living fossil' tree species of Dipteronia.</title>
        <authorList>
            <person name="Feng Y."/>
            <person name="Comes H.P."/>
            <person name="Chen J."/>
            <person name="Zhu S."/>
            <person name="Lu R."/>
            <person name="Zhang X."/>
            <person name="Li P."/>
            <person name="Qiu J."/>
            <person name="Olsen K.M."/>
            <person name="Qiu Y."/>
        </authorList>
    </citation>
    <scope>NUCLEOTIDE SEQUENCE</scope>
    <source>
        <strain evidence="1">NBL</strain>
    </source>
</reference>
<evidence type="ECO:0000313" key="1">
    <source>
        <dbReference type="EMBL" id="KAK3206819.1"/>
    </source>
</evidence>